<protein>
    <recommendedName>
        <fullName evidence="12">tRNA-dihydrouridine synthase</fullName>
        <ecNumber evidence="12">1.3.1.-</ecNumber>
    </recommendedName>
</protein>
<evidence type="ECO:0000259" key="15">
    <source>
        <dbReference type="Pfam" id="PF01207"/>
    </source>
</evidence>
<comment type="catalytic activity">
    <reaction evidence="11">
        <text>a 5,6-dihydrouridine in tRNA + NAD(+) = a uridine in tRNA + NADH + H(+)</text>
        <dbReference type="Rhea" id="RHEA:54452"/>
        <dbReference type="Rhea" id="RHEA-COMP:13339"/>
        <dbReference type="Rhea" id="RHEA-COMP:13887"/>
        <dbReference type="ChEBI" id="CHEBI:15378"/>
        <dbReference type="ChEBI" id="CHEBI:57540"/>
        <dbReference type="ChEBI" id="CHEBI:57945"/>
        <dbReference type="ChEBI" id="CHEBI:65315"/>
        <dbReference type="ChEBI" id="CHEBI:74443"/>
    </reaction>
</comment>
<keyword evidence="3" id="KW-0820">tRNA-binding</keyword>
<organism evidence="16 17">
    <name type="scientific">Anaerocolumna jejuensis DSM 15929</name>
    <dbReference type="NCBI Taxonomy" id="1121322"/>
    <lineage>
        <taxon>Bacteria</taxon>
        <taxon>Bacillati</taxon>
        <taxon>Bacillota</taxon>
        <taxon>Clostridia</taxon>
        <taxon>Lachnospirales</taxon>
        <taxon>Lachnospiraceae</taxon>
        <taxon>Anaerocolumna</taxon>
    </lineage>
</organism>
<feature type="binding site" evidence="14">
    <location>
        <position position="145"/>
    </location>
    <ligand>
        <name>FMN</name>
        <dbReference type="ChEBI" id="CHEBI:58210"/>
    </ligand>
</feature>
<dbReference type="PANTHER" id="PTHR45846:SF1">
    <property type="entry name" value="TRNA-DIHYDROURIDINE(47) SYNTHASE [NAD(P)(+)]-LIKE"/>
    <property type="match status" value="1"/>
</dbReference>
<evidence type="ECO:0000256" key="13">
    <source>
        <dbReference type="PIRSR" id="PIRSR006621-1"/>
    </source>
</evidence>
<dbReference type="Pfam" id="PF01207">
    <property type="entry name" value="Dus"/>
    <property type="match status" value="1"/>
</dbReference>
<dbReference type="STRING" id="1121322.SAMN02745136_04421"/>
<dbReference type="GO" id="GO:0050660">
    <property type="term" value="F:flavin adenine dinucleotide binding"/>
    <property type="evidence" value="ECO:0007669"/>
    <property type="project" value="InterPro"/>
</dbReference>
<comment type="function">
    <text evidence="2 12">Catalyzes the synthesis of 5,6-dihydrouridine (D), a modified base found in the D-loop of most tRNAs, via the reduction of the C5-C6 double bond in target uridines.</text>
</comment>
<dbReference type="Proteomes" id="UP000184386">
    <property type="component" value="Unassembled WGS sequence"/>
</dbReference>
<dbReference type="EC" id="1.3.1.-" evidence="12"/>
<dbReference type="GO" id="GO:0017150">
    <property type="term" value="F:tRNA dihydrouridine synthase activity"/>
    <property type="evidence" value="ECO:0007669"/>
    <property type="project" value="InterPro"/>
</dbReference>
<name>A0A1M6YY90_9FIRM</name>
<feature type="binding site" evidence="14">
    <location>
        <begin position="230"/>
        <end position="231"/>
    </location>
    <ligand>
        <name>FMN</name>
        <dbReference type="ChEBI" id="CHEBI:58210"/>
    </ligand>
</feature>
<dbReference type="InterPro" id="IPR004652">
    <property type="entry name" value="DusB-like"/>
</dbReference>
<keyword evidence="6 12" id="KW-0819">tRNA processing</keyword>
<proteinExistence type="inferred from homology"/>
<dbReference type="InterPro" id="IPR013785">
    <property type="entry name" value="Aldolase_TIM"/>
</dbReference>
<gene>
    <name evidence="16" type="ORF">SAMN02745136_04421</name>
</gene>
<comment type="similarity">
    <text evidence="12">Belongs to the dus family.</text>
</comment>
<comment type="cofactor">
    <cofactor evidence="1 12 14">
        <name>FMN</name>
        <dbReference type="ChEBI" id="CHEBI:58210"/>
    </cofactor>
</comment>
<dbReference type="SUPFAM" id="SSF51395">
    <property type="entry name" value="FMN-linked oxidoreductases"/>
    <property type="match status" value="1"/>
</dbReference>
<evidence type="ECO:0000256" key="12">
    <source>
        <dbReference type="PIRNR" id="PIRNR006621"/>
    </source>
</evidence>
<dbReference type="InterPro" id="IPR035587">
    <property type="entry name" value="DUS-like_FMN-bd"/>
</dbReference>
<evidence type="ECO:0000256" key="1">
    <source>
        <dbReference type="ARBA" id="ARBA00001917"/>
    </source>
</evidence>
<evidence type="ECO:0000313" key="16">
    <source>
        <dbReference type="EMBL" id="SHL23216.1"/>
    </source>
</evidence>
<evidence type="ECO:0000256" key="6">
    <source>
        <dbReference type="ARBA" id="ARBA00022694"/>
    </source>
</evidence>
<dbReference type="PANTHER" id="PTHR45846">
    <property type="entry name" value="TRNA-DIHYDROURIDINE(47) SYNTHASE [NAD(P)(+)]-LIKE"/>
    <property type="match status" value="1"/>
</dbReference>
<dbReference type="InterPro" id="IPR001269">
    <property type="entry name" value="DUS_fam"/>
</dbReference>
<dbReference type="InterPro" id="IPR024036">
    <property type="entry name" value="tRNA-dHydroUridine_Synthase_C"/>
</dbReference>
<evidence type="ECO:0000256" key="2">
    <source>
        <dbReference type="ARBA" id="ARBA00002790"/>
    </source>
</evidence>
<feature type="binding site" evidence="14">
    <location>
        <position position="175"/>
    </location>
    <ligand>
        <name>FMN</name>
        <dbReference type="ChEBI" id="CHEBI:58210"/>
    </ligand>
</feature>
<accession>A0A1M6YY90</accession>
<dbReference type="Gene3D" id="1.10.1200.80">
    <property type="entry name" value="Putative flavin oxidoreducatase, domain 2"/>
    <property type="match status" value="1"/>
</dbReference>
<keyword evidence="5 12" id="KW-0288">FMN</keyword>
<dbReference type="GO" id="GO:0000049">
    <property type="term" value="F:tRNA binding"/>
    <property type="evidence" value="ECO:0007669"/>
    <property type="project" value="UniProtKB-KW"/>
</dbReference>
<feature type="active site" description="Proton donor" evidence="13">
    <location>
        <position position="106"/>
    </location>
</feature>
<feature type="binding site" evidence="14">
    <location>
        <begin position="22"/>
        <end position="24"/>
    </location>
    <ligand>
        <name>FMN</name>
        <dbReference type="ChEBI" id="CHEBI:58210"/>
    </ligand>
</feature>
<keyword evidence="4 12" id="KW-0285">Flavoprotein</keyword>
<dbReference type="PIRSF" id="PIRSF006621">
    <property type="entry name" value="Dus"/>
    <property type="match status" value="1"/>
</dbReference>
<dbReference type="Gene3D" id="3.20.20.70">
    <property type="entry name" value="Aldolase class I"/>
    <property type="match status" value="1"/>
</dbReference>
<evidence type="ECO:0000256" key="14">
    <source>
        <dbReference type="PIRSR" id="PIRSR006621-2"/>
    </source>
</evidence>
<feature type="domain" description="DUS-like FMN-binding" evidence="15">
    <location>
        <begin position="20"/>
        <end position="320"/>
    </location>
</feature>
<evidence type="ECO:0000256" key="4">
    <source>
        <dbReference type="ARBA" id="ARBA00022630"/>
    </source>
</evidence>
<evidence type="ECO:0000256" key="3">
    <source>
        <dbReference type="ARBA" id="ARBA00022555"/>
    </source>
</evidence>
<sequence>MNIKMNFKIGNVEIGGNLVLGPMAGVTDLPFRILCKEQGADLIYTEMVSAKGIQYHNKNTEELLRVNEEERPVSLQLFGRDPVILSETAKEIESRNFDILDINMGCPVPKVVNNGEGSALMREPKLIGEIVYALTRAIKKPVTVKIRRGFNEADLNAVEVAKIAEASGAAAIAVHGRTREQYYSGKADWEIIRKVKEAVSIPVIGNGDVTSPEEALRIQQETGCDAVMIARGAQGNPWIFKQIKEYMNNNTPVPKPSIREAVDMMLYHGRLAVQYKGEYIGIREMRKHVAWYTYGYPMAARFRQNVNKIETYAGLEELLLTYQNLVETMENK</sequence>
<dbReference type="PROSITE" id="PS01136">
    <property type="entry name" value="UPF0034"/>
    <property type="match status" value="1"/>
</dbReference>
<reference evidence="16 17" key="1">
    <citation type="submission" date="2016-11" db="EMBL/GenBank/DDBJ databases">
        <authorList>
            <person name="Jaros S."/>
            <person name="Januszkiewicz K."/>
            <person name="Wedrychowicz H."/>
        </authorList>
    </citation>
    <scope>NUCLEOTIDE SEQUENCE [LARGE SCALE GENOMIC DNA]</scope>
    <source>
        <strain evidence="16 17">DSM 15929</strain>
    </source>
</reference>
<dbReference type="InterPro" id="IPR018517">
    <property type="entry name" value="tRNA_hU_synthase_CS"/>
</dbReference>
<evidence type="ECO:0000256" key="8">
    <source>
        <dbReference type="ARBA" id="ARBA00022884"/>
    </source>
</evidence>
<evidence type="ECO:0000256" key="11">
    <source>
        <dbReference type="ARBA" id="ARBA00048802"/>
    </source>
</evidence>
<keyword evidence="14" id="KW-0547">Nucleotide-binding</keyword>
<keyword evidence="17" id="KW-1185">Reference proteome</keyword>
<evidence type="ECO:0000313" key="17">
    <source>
        <dbReference type="Proteomes" id="UP000184386"/>
    </source>
</evidence>
<dbReference type="CDD" id="cd02801">
    <property type="entry name" value="DUS_like_FMN"/>
    <property type="match status" value="1"/>
</dbReference>
<evidence type="ECO:0000256" key="9">
    <source>
        <dbReference type="ARBA" id="ARBA00023002"/>
    </source>
</evidence>
<keyword evidence="9 12" id="KW-0560">Oxidoreductase</keyword>
<evidence type="ECO:0000256" key="7">
    <source>
        <dbReference type="ARBA" id="ARBA00022857"/>
    </source>
</evidence>
<evidence type="ECO:0000256" key="10">
    <source>
        <dbReference type="ARBA" id="ARBA00048205"/>
    </source>
</evidence>
<dbReference type="AlphaFoldDB" id="A0A1M6YY90"/>
<keyword evidence="7" id="KW-0521">NADP</keyword>
<feature type="binding site" evidence="14">
    <location>
        <position position="76"/>
    </location>
    <ligand>
        <name>FMN</name>
        <dbReference type="ChEBI" id="CHEBI:58210"/>
    </ligand>
</feature>
<evidence type="ECO:0000256" key="5">
    <source>
        <dbReference type="ARBA" id="ARBA00022643"/>
    </source>
</evidence>
<comment type="catalytic activity">
    <reaction evidence="10">
        <text>a 5,6-dihydrouridine in tRNA + NADP(+) = a uridine in tRNA + NADPH + H(+)</text>
        <dbReference type="Rhea" id="RHEA:23624"/>
        <dbReference type="Rhea" id="RHEA-COMP:13339"/>
        <dbReference type="Rhea" id="RHEA-COMP:13887"/>
        <dbReference type="ChEBI" id="CHEBI:15378"/>
        <dbReference type="ChEBI" id="CHEBI:57783"/>
        <dbReference type="ChEBI" id="CHEBI:58349"/>
        <dbReference type="ChEBI" id="CHEBI:65315"/>
        <dbReference type="ChEBI" id="CHEBI:74443"/>
    </reaction>
</comment>
<keyword evidence="8" id="KW-0694">RNA-binding</keyword>
<dbReference type="NCBIfam" id="TIGR00737">
    <property type="entry name" value="nifR3_yhdG"/>
    <property type="match status" value="1"/>
</dbReference>
<dbReference type="EMBL" id="FRAC01000027">
    <property type="protein sequence ID" value="SHL23216.1"/>
    <property type="molecule type" value="Genomic_DNA"/>
</dbReference>